<accession>A0A4Q1KX70</accession>
<dbReference type="SUPFAM" id="SSF50494">
    <property type="entry name" value="Trypsin-like serine proteases"/>
    <property type="match status" value="1"/>
</dbReference>
<evidence type="ECO:0000313" key="4">
    <source>
        <dbReference type="EMBL" id="RXR34777.1"/>
    </source>
</evidence>
<reference evidence="5" key="1">
    <citation type="submission" date="2019-01" db="EMBL/GenBank/DDBJ databases">
        <title>Cytophagaceae bacterium strain CAR-16.</title>
        <authorList>
            <person name="Chen W.-M."/>
        </authorList>
    </citation>
    <scope>NUCLEOTIDE SEQUENCE [LARGE SCALE GENOMIC DNA]</scope>
    <source>
        <strain evidence="5">ICH-30</strain>
    </source>
</reference>
<evidence type="ECO:0000256" key="1">
    <source>
        <dbReference type="ARBA" id="ARBA00022729"/>
    </source>
</evidence>
<gene>
    <name evidence="4" type="ORF">EQG68_02385</name>
</gene>
<dbReference type="AlphaFoldDB" id="A0A4Q1KX70"/>
<dbReference type="GO" id="GO:0004252">
    <property type="term" value="F:serine-type endopeptidase activity"/>
    <property type="evidence" value="ECO:0007669"/>
    <property type="project" value="InterPro"/>
</dbReference>
<dbReference type="InterPro" id="IPR026444">
    <property type="entry name" value="Secre_tail"/>
</dbReference>
<name>A0A4Q1KX70_9FLAO</name>
<dbReference type="PROSITE" id="PS50240">
    <property type="entry name" value="TRYPSIN_DOM"/>
    <property type="match status" value="1"/>
</dbReference>
<dbReference type="PANTHER" id="PTHR24252">
    <property type="entry name" value="ACROSIN-RELATED"/>
    <property type="match status" value="1"/>
</dbReference>
<dbReference type="RefSeq" id="WP_129463184.1">
    <property type="nucleotide sequence ID" value="NZ_SBKQ01000002.1"/>
</dbReference>
<dbReference type="Proteomes" id="UP000289734">
    <property type="component" value="Unassembled WGS sequence"/>
</dbReference>
<keyword evidence="2" id="KW-1015">Disulfide bond</keyword>
<sequence length="355" mass="39334">MKNFFLLFIISLNFFISFSQVDKNILVIGGQNANEGQFPWIADLYVQDFHACGGVLIAPQWVLTAAHCIDDSYPINKIRLNSINTLGPLNPLGGEERNVLQTYIHPLWDPFADLGSGVDLALIKLSSPINNINPVTLPTTQESSTLYNSILNAYISGWGLTQQNSNGNLSDILQWANANIYEFNACNNVTPFTITQNYFCIGYTLGESPIGAAAGDSGSPSWIIDNNGNIKVIGIVHGGELVYTDLDKPGLFVRIGNFRDWIDSTINGQLSLESINELNNCYTLIKDGKLYIENLKNVESLEINIFDLTGKKIFHENNNIIDNSTSVNIEDLKNGVYIINLSDKNGNYHSMKFLI</sequence>
<dbReference type="InterPro" id="IPR018114">
    <property type="entry name" value="TRYPSIN_HIS"/>
</dbReference>
<dbReference type="EMBL" id="SBKQ01000002">
    <property type="protein sequence ID" value="RXR34777.1"/>
    <property type="molecule type" value="Genomic_DNA"/>
</dbReference>
<keyword evidence="4" id="KW-0378">Hydrolase</keyword>
<keyword evidence="1" id="KW-0732">Signal</keyword>
<dbReference type="Pfam" id="PF18962">
    <property type="entry name" value="Por_Secre_tail"/>
    <property type="match status" value="1"/>
</dbReference>
<dbReference type="PROSITE" id="PS00134">
    <property type="entry name" value="TRYPSIN_HIS"/>
    <property type="match status" value="1"/>
</dbReference>
<dbReference type="InterPro" id="IPR043504">
    <property type="entry name" value="Peptidase_S1_PA_chymotrypsin"/>
</dbReference>
<organism evidence="4 5">
    <name type="scientific">Flavobacterium piscinae</name>
    <dbReference type="NCBI Taxonomy" id="2506424"/>
    <lineage>
        <taxon>Bacteria</taxon>
        <taxon>Pseudomonadati</taxon>
        <taxon>Bacteroidota</taxon>
        <taxon>Flavobacteriia</taxon>
        <taxon>Flavobacteriales</taxon>
        <taxon>Flavobacteriaceae</taxon>
        <taxon>Flavobacterium</taxon>
    </lineage>
</organism>
<dbReference type="InterPro" id="IPR001254">
    <property type="entry name" value="Trypsin_dom"/>
</dbReference>
<dbReference type="Pfam" id="PF00089">
    <property type="entry name" value="Trypsin"/>
    <property type="match status" value="1"/>
</dbReference>
<proteinExistence type="predicted"/>
<dbReference type="InterPro" id="IPR001314">
    <property type="entry name" value="Peptidase_S1A"/>
</dbReference>
<feature type="domain" description="Peptidase S1" evidence="3">
    <location>
        <begin position="27"/>
        <end position="267"/>
    </location>
</feature>
<dbReference type="PANTHER" id="PTHR24252:SF7">
    <property type="entry name" value="HYALIN"/>
    <property type="match status" value="1"/>
</dbReference>
<dbReference type="PRINTS" id="PR00722">
    <property type="entry name" value="CHYMOTRYPSIN"/>
</dbReference>
<keyword evidence="5" id="KW-1185">Reference proteome</keyword>
<dbReference type="Gene3D" id="2.60.40.3080">
    <property type="match status" value="1"/>
</dbReference>
<dbReference type="OrthoDB" id="6278496at2"/>
<dbReference type="NCBIfam" id="TIGR04183">
    <property type="entry name" value="Por_Secre_tail"/>
    <property type="match status" value="1"/>
</dbReference>
<comment type="caution">
    <text evidence="4">The sequence shown here is derived from an EMBL/GenBank/DDBJ whole genome shotgun (WGS) entry which is preliminary data.</text>
</comment>
<dbReference type="GO" id="GO:0006508">
    <property type="term" value="P:proteolysis"/>
    <property type="evidence" value="ECO:0007669"/>
    <property type="project" value="UniProtKB-KW"/>
</dbReference>
<dbReference type="InterPro" id="IPR009003">
    <property type="entry name" value="Peptidase_S1_PA"/>
</dbReference>
<evidence type="ECO:0000313" key="5">
    <source>
        <dbReference type="Proteomes" id="UP000289734"/>
    </source>
</evidence>
<dbReference type="CDD" id="cd00190">
    <property type="entry name" value="Tryp_SPc"/>
    <property type="match status" value="1"/>
</dbReference>
<dbReference type="Gene3D" id="2.40.10.10">
    <property type="entry name" value="Trypsin-like serine proteases"/>
    <property type="match status" value="1"/>
</dbReference>
<evidence type="ECO:0000259" key="3">
    <source>
        <dbReference type="PROSITE" id="PS50240"/>
    </source>
</evidence>
<keyword evidence="4" id="KW-0645">Protease</keyword>
<evidence type="ECO:0000256" key="2">
    <source>
        <dbReference type="ARBA" id="ARBA00023157"/>
    </source>
</evidence>
<dbReference type="SMART" id="SM00020">
    <property type="entry name" value="Tryp_SPc"/>
    <property type="match status" value="1"/>
</dbReference>
<protein>
    <submittedName>
        <fullName evidence="4">Trypsin-like serine protease</fullName>
    </submittedName>
</protein>